<feature type="coiled-coil region" evidence="5">
    <location>
        <begin position="300"/>
        <end position="327"/>
    </location>
</feature>
<evidence type="ECO:0000259" key="6">
    <source>
        <dbReference type="SMART" id="SM00382"/>
    </source>
</evidence>
<dbReference type="EMBL" id="JBHRSB010000016">
    <property type="protein sequence ID" value="MFC3003825.1"/>
    <property type="molecule type" value="Genomic_DNA"/>
</dbReference>
<feature type="domain" description="AAA+ ATPase" evidence="6">
    <location>
        <begin position="444"/>
        <end position="710"/>
    </location>
</feature>
<dbReference type="PANTHER" id="PTHR30121:SF12">
    <property type="entry name" value="TYPE IV SECRETION SYSTEM PROTEIN CAGE"/>
    <property type="match status" value="1"/>
</dbReference>
<keyword evidence="8" id="KW-1185">Reference proteome</keyword>
<evidence type="ECO:0000256" key="4">
    <source>
        <dbReference type="ARBA" id="ARBA00023635"/>
    </source>
</evidence>
<dbReference type="Proteomes" id="UP001595420">
    <property type="component" value="Unassembled WGS sequence"/>
</dbReference>
<dbReference type="NCBIfam" id="TIGR00929">
    <property type="entry name" value="VirB4_CagE"/>
    <property type="match status" value="1"/>
</dbReference>
<evidence type="ECO:0000256" key="5">
    <source>
        <dbReference type="SAM" id="Coils"/>
    </source>
</evidence>
<evidence type="ECO:0000256" key="2">
    <source>
        <dbReference type="ARBA" id="ARBA00022840"/>
    </source>
</evidence>
<dbReference type="SMART" id="SM00382">
    <property type="entry name" value="AAA"/>
    <property type="match status" value="1"/>
</dbReference>
<name>A0ABV7C6J7_9PROT</name>
<keyword evidence="2" id="KW-0067">ATP-binding</keyword>
<dbReference type="InterPro" id="IPR003593">
    <property type="entry name" value="AAA+_ATPase"/>
</dbReference>
<protein>
    <recommendedName>
        <fullName evidence="4">Type IV secretion system protein virB4</fullName>
    </recommendedName>
</protein>
<dbReference type="Pfam" id="PF19044">
    <property type="entry name" value="P-loop_TraG"/>
    <property type="match status" value="1"/>
</dbReference>
<dbReference type="PANTHER" id="PTHR30121">
    <property type="entry name" value="UNCHARACTERIZED PROTEIN YJGR-RELATED"/>
    <property type="match status" value="1"/>
</dbReference>
<evidence type="ECO:0000256" key="1">
    <source>
        <dbReference type="ARBA" id="ARBA00022741"/>
    </source>
</evidence>
<keyword evidence="1" id="KW-0547">Nucleotide-binding</keyword>
<reference evidence="8" key="1">
    <citation type="journal article" date="2019" name="Int. J. Syst. Evol. Microbiol.">
        <title>The Global Catalogue of Microorganisms (GCM) 10K type strain sequencing project: providing services to taxonomists for standard genome sequencing and annotation.</title>
        <authorList>
            <consortium name="The Broad Institute Genomics Platform"/>
            <consortium name="The Broad Institute Genome Sequencing Center for Infectious Disease"/>
            <person name="Wu L."/>
            <person name="Ma J."/>
        </authorList>
    </citation>
    <scope>NUCLEOTIDE SEQUENCE [LARGE SCALE GENOMIC DNA]</scope>
    <source>
        <strain evidence="8">CGMCC 1.16855</strain>
    </source>
</reference>
<sequence length="804" mass="85833">MPDGATRLRGAAAALPAASARAIGRERTARDYLPYVGHAAPWAVLMEGGGLLGMLRLAGGAWETADLAEVNGVHARLNMLYRNVASDRLALMVHVVRTFADAREYPSGDFRSGFAATLDAAYRERLLGRTLYRNHIFVSVLRRPPLPAGERVGSWLARRRGPAVEATTADLRALDETMGVLAADLAGHDAVQLGLREANGIAFSEIGEALRLVLTGENLPVPLVNGHLGGAIHTDRVIVGRQAIEMRGPAGSTYAAVFGLREYPATTWPGQFDAILAAPYRCVLTQGFGFLSKAAGQGVLTRKQNQMVSAQDKAASQREALSEASDQLQSNAFVMGDHHLSLMVLADSLPQLADAAAEARRDLADGGAVIVREDLGLEAAYWAQLPGNAHLRARPGVVSSRNFAAMAPLHGYPQGAATGHWGEPLALFRASGGTPFRFHFHVGDLGNVAMFGPSGSGKTTLLGFLLAMSEKAGAQVVLFDKDRGAEILARAVGGTYLVLPSGEPTGLAPLKALTNAPADLDFLAGWVRGLIQPDGTALSAEEERRIELGLAAVMALPPEARSLGELRAFLGQSDPEGAGARLERWCDGRALGWAFDGEADAVSLDAPFLGFDMTALLDDPILRGPAMAYLFHRIEALLDGRRLVVAIDEFWKALADPAFRAVVNDKLKTIRKLNGVMLLATQSPRDALSSPIAHSLVEQCPTQLLMPNPRAAEEDYRDGLKLTGPEFRMVREDLTVGARGRFLVKQGTASVACDLDLSGLEDFVAVLSGRAATVALMERLRAVHGPTPEAWLPAFLREWRTAGA</sequence>
<evidence type="ECO:0000256" key="3">
    <source>
        <dbReference type="ARBA" id="ARBA00023026"/>
    </source>
</evidence>
<dbReference type="Pfam" id="PF03135">
    <property type="entry name" value="CagE_TrbE_VirB"/>
    <property type="match status" value="1"/>
</dbReference>
<dbReference type="InterPro" id="IPR043964">
    <property type="entry name" value="P-loop_TraG"/>
</dbReference>
<gene>
    <name evidence="7" type="ORF">ACFOD3_28280</name>
</gene>
<accession>A0ABV7C6J7</accession>
<dbReference type="InterPro" id="IPR018145">
    <property type="entry name" value="CagE_TrbE_VirB_cntrl_dom"/>
</dbReference>
<dbReference type="InterPro" id="IPR051162">
    <property type="entry name" value="T4SS_component"/>
</dbReference>
<keyword evidence="3" id="KW-0843">Virulence</keyword>
<dbReference type="InterPro" id="IPR004346">
    <property type="entry name" value="CagE_TrbE_VirB"/>
</dbReference>
<evidence type="ECO:0000313" key="8">
    <source>
        <dbReference type="Proteomes" id="UP001595420"/>
    </source>
</evidence>
<dbReference type="RefSeq" id="WP_216840266.1">
    <property type="nucleotide sequence ID" value="NZ_JAFNJS010000016.1"/>
</dbReference>
<evidence type="ECO:0000313" key="7">
    <source>
        <dbReference type="EMBL" id="MFC3003825.1"/>
    </source>
</evidence>
<proteinExistence type="predicted"/>
<organism evidence="7 8">
    <name type="scientific">Falsiroseomonas tokyonensis</name>
    <dbReference type="NCBI Taxonomy" id="430521"/>
    <lineage>
        <taxon>Bacteria</taxon>
        <taxon>Pseudomonadati</taxon>
        <taxon>Pseudomonadota</taxon>
        <taxon>Alphaproteobacteria</taxon>
        <taxon>Acetobacterales</taxon>
        <taxon>Roseomonadaceae</taxon>
        <taxon>Falsiroseomonas</taxon>
    </lineage>
</organism>
<comment type="caution">
    <text evidence="7">The sequence shown here is derived from an EMBL/GenBank/DDBJ whole genome shotgun (WGS) entry which is preliminary data.</text>
</comment>
<keyword evidence="5" id="KW-0175">Coiled coil</keyword>